<gene>
    <name evidence="2" type="ORF">M430DRAFT_20147</name>
</gene>
<evidence type="ECO:0008006" key="4">
    <source>
        <dbReference type="Google" id="ProtNLM"/>
    </source>
</evidence>
<feature type="region of interest" description="Disordered" evidence="1">
    <location>
        <begin position="61"/>
        <end position="156"/>
    </location>
</feature>
<dbReference type="AlphaFoldDB" id="A0A2T3AXN7"/>
<organism evidence="2 3">
    <name type="scientific">Amorphotheca resinae ATCC 22711</name>
    <dbReference type="NCBI Taxonomy" id="857342"/>
    <lineage>
        <taxon>Eukaryota</taxon>
        <taxon>Fungi</taxon>
        <taxon>Dikarya</taxon>
        <taxon>Ascomycota</taxon>
        <taxon>Pezizomycotina</taxon>
        <taxon>Leotiomycetes</taxon>
        <taxon>Helotiales</taxon>
        <taxon>Amorphothecaceae</taxon>
        <taxon>Amorphotheca</taxon>
    </lineage>
</organism>
<evidence type="ECO:0000313" key="3">
    <source>
        <dbReference type="Proteomes" id="UP000241818"/>
    </source>
</evidence>
<accession>A0A2T3AXN7</accession>
<dbReference type="RefSeq" id="XP_024719423.1">
    <property type="nucleotide sequence ID" value="XM_024864232.1"/>
</dbReference>
<dbReference type="OrthoDB" id="3528085at2759"/>
<dbReference type="STRING" id="857342.A0A2T3AXN7"/>
<proteinExistence type="predicted"/>
<evidence type="ECO:0000256" key="1">
    <source>
        <dbReference type="SAM" id="MobiDB-lite"/>
    </source>
</evidence>
<dbReference type="GeneID" id="36572313"/>
<dbReference type="InParanoid" id="A0A2T3AXN7"/>
<keyword evidence="3" id="KW-1185">Reference proteome</keyword>
<reference evidence="2 3" key="1">
    <citation type="journal article" date="2018" name="New Phytol.">
        <title>Comparative genomics and transcriptomics depict ericoid mycorrhizal fungi as versatile saprotrophs and plant mutualists.</title>
        <authorList>
            <person name="Martino E."/>
            <person name="Morin E."/>
            <person name="Grelet G.A."/>
            <person name="Kuo A."/>
            <person name="Kohler A."/>
            <person name="Daghino S."/>
            <person name="Barry K.W."/>
            <person name="Cichocki N."/>
            <person name="Clum A."/>
            <person name="Dockter R.B."/>
            <person name="Hainaut M."/>
            <person name="Kuo R.C."/>
            <person name="LaButti K."/>
            <person name="Lindahl B.D."/>
            <person name="Lindquist E.A."/>
            <person name="Lipzen A."/>
            <person name="Khouja H.R."/>
            <person name="Magnuson J."/>
            <person name="Murat C."/>
            <person name="Ohm R.A."/>
            <person name="Singer S.W."/>
            <person name="Spatafora J.W."/>
            <person name="Wang M."/>
            <person name="Veneault-Fourrey C."/>
            <person name="Henrissat B."/>
            <person name="Grigoriev I.V."/>
            <person name="Martin F.M."/>
            <person name="Perotto S."/>
        </authorList>
    </citation>
    <scope>NUCLEOTIDE SEQUENCE [LARGE SCALE GENOMIC DNA]</scope>
    <source>
        <strain evidence="2 3">ATCC 22711</strain>
    </source>
</reference>
<evidence type="ECO:0000313" key="2">
    <source>
        <dbReference type="EMBL" id="PSS14824.1"/>
    </source>
</evidence>
<sequence length="286" mass="31690">MGDFFRNGLNTVVGFFTSSDKQLAYLRGVQMSTFGKHKALISTKHRDLADATPDRRGFTVYEDPVSGLPSSPQDAVTTDIPQPRLSTDLQSSEFYDPNFTLPSDSELRNPYQLHDPQLSSELSDPFLTPPVPVSTQRLQDLSSAKSSRKKRKEASGKVAFGPTARLYESEFAVIAKGLPVDRNMRVDKGVLLSDIQAHIPEVTKIKVEPARAPTAKFTTAVLHLRSAEAATRLCDRGLIWQAQIFNCEPYSADLRIRRCFQCHQFGHSGRLCKNQARCGHCAGAAH</sequence>
<name>A0A2T3AXN7_AMORE</name>
<protein>
    <recommendedName>
        <fullName evidence="4">CCHC-type domain-containing protein</fullName>
    </recommendedName>
</protein>
<dbReference type="Proteomes" id="UP000241818">
    <property type="component" value="Unassembled WGS sequence"/>
</dbReference>
<dbReference type="EMBL" id="KZ679013">
    <property type="protein sequence ID" value="PSS14824.1"/>
    <property type="molecule type" value="Genomic_DNA"/>
</dbReference>
<feature type="compositionally biased region" description="Polar residues" evidence="1">
    <location>
        <begin position="68"/>
        <end position="93"/>
    </location>
</feature>